<dbReference type="OrthoDB" id="5983610at2759"/>
<keyword evidence="2 5" id="KW-0812">Transmembrane</keyword>
<dbReference type="AlphaFoldDB" id="A0A913Y4W0"/>
<dbReference type="PROSITE" id="PS51225">
    <property type="entry name" value="MARVEL"/>
    <property type="match status" value="1"/>
</dbReference>
<evidence type="ECO:0000313" key="8">
    <source>
        <dbReference type="EnsemblMetazoa" id="XP_020915159.1"/>
    </source>
</evidence>
<dbReference type="InterPro" id="IPR008253">
    <property type="entry name" value="Marvel"/>
</dbReference>
<accession>A0A913Y4W0</accession>
<comment type="subcellular location">
    <subcellularLocation>
        <location evidence="1">Membrane</location>
        <topology evidence="1">Multi-pass membrane protein</topology>
    </subcellularLocation>
</comment>
<dbReference type="InterPro" id="IPR050578">
    <property type="entry name" value="MARVEL-CKLF_proteins"/>
</dbReference>
<dbReference type="RefSeq" id="XP_020915159.1">
    <property type="nucleotide sequence ID" value="XM_021059500.2"/>
</dbReference>
<evidence type="ECO:0000256" key="3">
    <source>
        <dbReference type="ARBA" id="ARBA00022989"/>
    </source>
</evidence>
<evidence type="ECO:0000256" key="1">
    <source>
        <dbReference type="ARBA" id="ARBA00004141"/>
    </source>
</evidence>
<evidence type="ECO:0000256" key="6">
    <source>
        <dbReference type="SAM" id="Phobius"/>
    </source>
</evidence>
<dbReference type="GO" id="GO:0016020">
    <property type="term" value="C:membrane"/>
    <property type="evidence" value="ECO:0007669"/>
    <property type="project" value="UniProtKB-SubCell"/>
</dbReference>
<feature type="transmembrane region" description="Helical" evidence="6">
    <location>
        <begin position="77"/>
        <end position="98"/>
    </location>
</feature>
<evidence type="ECO:0000256" key="2">
    <source>
        <dbReference type="ARBA" id="ARBA00022692"/>
    </source>
</evidence>
<proteinExistence type="predicted"/>
<keyword evidence="4 5" id="KW-0472">Membrane</keyword>
<dbReference type="GeneID" id="110252663"/>
<protein>
    <recommendedName>
        <fullName evidence="7">MARVEL domain-containing protein</fullName>
    </recommendedName>
</protein>
<feature type="transmembrane region" description="Helical" evidence="6">
    <location>
        <begin position="144"/>
        <end position="165"/>
    </location>
</feature>
<dbReference type="KEGG" id="epa:110252663"/>
<evidence type="ECO:0000256" key="4">
    <source>
        <dbReference type="ARBA" id="ARBA00023136"/>
    </source>
</evidence>
<feature type="domain" description="MARVEL" evidence="7">
    <location>
        <begin position="44"/>
        <end position="171"/>
    </location>
</feature>
<keyword evidence="3 6" id="KW-1133">Transmembrane helix</keyword>
<dbReference type="OMA" id="MHILLRI"/>
<keyword evidence="9" id="KW-1185">Reference proteome</keyword>
<dbReference type="PANTHER" id="PTHR22776:SF49">
    <property type="entry name" value="MARVEL DOMAIN-CONTAINING PROTEIN"/>
    <property type="match status" value="1"/>
</dbReference>
<evidence type="ECO:0000259" key="7">
    <source>
        <dbReference type="PROSITE" id="PS51225"/>
    </source>
</evidence>
<dbReference type="EnsemblMetazoa" id="XM_021059500.2">
    <property type="protein sequence ID" value="XP_020915159.1"/>
    <property type="gene ID" value="LOC110252663"/>
</dbReference>
<sequence>MATREVVEKRVERTVETTAKKEIHRQVESRVYRVYCGCCDLLWPVTTIEGWFKLLEFITSFLCFVILSSYHESGRPYFEFLIFVGTTAWIFVILHIFLKVTHIYEKLPYVLIQPLVEFVLLGVGIFSFLLASSVAFGYAFNRDVIIAAAAFGYITMVLFAVELVWKFLRYRRNPPEREAPRTENVRADEFAY</sequence>
<reference evidence="8" key="1">
    <citation type="submission" date="2022-11" db="UniProtKB">
        <authorList>
            <consortium name="EnsemblMetazoa"/>
        </authorList>
    </citation>
    <scope>IDENTIFICATION</scope>
</reference>
<feature type="transmembrane region" description="Helical" evidence="6">
    <location>
        <begin position="118"/>
        <end position="138"/>
    </location>
</feature>
<organism evidence="8 9">
    <name type="scientific">Exaiptasia diaphana</name>
    <name type="common">Tropical sea anemone</name>
    <name type="synonym">Aiptasia pulchella</name>
    <dbReference type="NCBI Taxonomy" id="2652724"/>
    <lineage>
        <taxon>Eukaryota</taxon>
        <taxon>Metazoa</taxon>
        <taxon>Cnidaria</taxon>
        <taxon>Anthozoa</taxon>
        <taxon>Hexacorallia</taxon>
        <taxon>Actiniaria</taxon>
        <taxon>Aiptasiidae</taxon>
        <taxon>Exaiptasia</taxon>
    </lineage>
</organism>
<feature type="transmembrane region" description="Helical" evidence="6">
    <location>
        <begin position="51"/>
        <end position="71"/>
    </location>
</feature>
<evidence type="ECO:0000313" key="9">
    <source>
        <dbReference type="Proteomes" id="UP000887567"/>
    </source>
</evidence>
<name>A0A913Y4W0_EXADI</name>
<evidence type="ECO:0000256" key="5">
    <source>
        <dbReference type="PROSITE-ProRule" id="PRU00581"/>
    </source>
</evidence>
<dbReference type="Proteomes" id="UP000887567">
    <property type="component" value="Unplaced"/>
</dbReference>
<dbReference type="PANTHER" id="PTHR22776">
    <property type="entry name" value="MARVEL-CONTAINING POTENTIAL LIPID RAFT-ASSOCIATED PROTEIN"/>
    <property type="match status" value="1"/>
</dbReference>